<gene>
    <name evidence="1" type="ORF">AA0535_1923</name>
</gene>
<evidence type="ECO:0008006" key="3">
    <source>
        <dbReference type="Google" id="ProtNLM"/>
    </source>
</evidence>
<sequence>MAIETLQITHVRIASHYEAHRKIHSVGGVIDGVRWELTESEVIRRIESRKWSFFVRIGDLPIGVEIATHNDRQYIRTHMDGYAPSSLIRLAATH</sequence>
<accession>A0ABQ0Q3T0</accession>
<dbReference type="Pfam" id="PF13031">
    <property type="entry name" value="DUF3892"/>
    <property type="match status" value="1"/>
</dbReference>
<dbReference type="Proteomes" id="UP001062776">
    <property type="component" value="Unassembled WGS sequence"/>
</dbReference>
<protein>
    <recommendedName>
        <fullName evidence="3">DUF3892 domain-containing protein</fullName>
    </recommendedName>
</protein>
<evidence type="ECO:0000313" key="2">
    <source>
        <dbReference type="Proteomes" id="UP001062776"/>
    </source>
</evidence>
<dbReference type="EMBL" id="BAPV01000015">
    <property type="protein sequence ID" value="GBQ89943.1"/>
    <property type="molecule type" value="Genomic_DNA"/>
</dbReference>
<name>A0ABQ0Q3T0_9PROT</name>
<dbReference type="RefSeq" id="WP_264815808.1">
    <property type="nucleotide sequence ID" value="NZ_BAPV01000015.1"/>
</dbReference>
<proteinExistence type="predicted"/>
<reference evidence="1" key="1">
    <citation type="submission" date="2013-04" db="EMBL/GenBank/DDBJ databases">
        <title>The genome sequencing project of 58 acetic acid bacteria.</title>
        <authorList>
            <person name="Okamoto-Kainuma A."/>
            <person name="Ishikawa M."/>
            <person name="Umino S."/>
            <person name="Koizumi Y."/>
            <person name="Shiwa Y."/>
            <person name="Yoshikawa H."/>
            <person name="Matsutani M."/>
            <person name="Matsushita K."/>
        </authorList>
    </citation>
    <scope>NUCLEOTIDE SEQUENCE</scope>
    <source>
        <strain evidence="1">NRIC 0535</strain>
    </source>
</reference>
<keyword evidence="2" id="KW-1185">Reference proteome</keyword>
<comment type="caution">
    <text evidence="1">The sequence shown here is derived from an EMBL/GenBank/DDBJ whole genome shotgun (WGS) entry which is preliminary data.</text>
</comment>
<organism evidence="1 2">
    <name type="scientific">Asaia krungthepensis NRIC 0535</name>
    <dbReference type="NCBI Taxonomy" id="1307925"/>
    <lineage>
        <taxon>Bacteria</taxon>
        <taxon>Pseudomonadati</taxon>
        <taxon>Pseudomonadota</taxon>
        <taxon>Alphaproteobacteria</taxon>
        <taxon>Acetobacterales</taxon>
        <taxon>Acetobacteraceae</taxon>
        <taxon>Asaia</taxon>
    </lineage>
</organism>
<dbReference type="InterPro" id="IPR024997">
    <property type="entry name" value="DUF3892"/>
</dbReference>
<evidence type="ECO:0000313" key="1">
    <source>
        <dbReference type="EMBL" id="GBQ89943.1"/>
    </source>
</evidence>